<dbReference type="Gene3D" id="3.40.1730.10">
    <property type="entry name" value="pa0076 domain"/>
    <property type="match status" value="1"/>
</dbReference>
<dbReference type="EMBL" id="JABFDB010000027">
    <property type="protein sequence ID" value="NYZ23391.1"/>
    <property type="molecule type" value="Genomic_DNA"/>
</dbReference>
<proteinExistence type="predicted"/>
<protein>
    <submittedName>
        <fullName evidence="1">Type VI secretion system-associated protein TagF</fullName>
    </submittedName>
</protein>
<dbReference type="Proteomes" id="UP000584642">
    <property type="component" value="Unassembled WGS sequence"/>
</dbReference>
<organism evidence="1 2">
    <name type="scientific">Azospirillum oleiclasticum</name>
    <dbReference type="NCBI Taxonomy" id="2735135"/>
    <lineage>
        <taxon>Bacteria</taxon>
        <taxon>Pseudomonadati</taxon>
        <taxon>Pseudomonadota</taxon>
        <taxon>Alphaproteobacteria</taxon>
        <taxon>Rhodospirillales</taxon>
        <taxon>Azospirillaceae</taxon>
        <taxon>Azospirillum</taxon>
    </lineage>
</organism>
<dbReference type="RefSeq" id="WP_180285169.1">
    <property type="nucleotide sequence ID" value="NZ_JABFDB010000027.1"/>
</dbReference>
<sequence length="218" mass="22802">MSTRWGPGYHGKLPSRGDFVAFGLPREFVEPWDGWLATALTEAQAALGPPWEGLFAAAPPWRFALAAGVCGPAAVAGVLVASRDRVGRLYPFMIAAAAPRGVEVAAVPAGCRGWFERAERLAVAAAHAAINLHTLPARAAAIGRPDATPSPAHRAVVESHLGPLPGTPSLWWTGGGGRVEPSLLACPGLPDGLRFAAMLDNGWERRGWETAEVSAPVP</sequence>
<gene>
    <name evidence="1" type="primary">tagF</name>
    <name evidence="1" type="ORF">HND93_27135</name>
</gene>
<reference evidence="1 2" key="1">
    <citation type="submission" date="2020-05" db="EMBL/GenBank/DDBJ databases">
        <title>Azospirillum oleiclasticum sp. nov, a nitrogen-fixing and heavy crude oil-emulsifying bacterium isolated from the crude oil of Yumen Oilfield.</title>
        <authorList>
            <person name="Wu D."/>
            <person name="Cai M."/>
            <person name="Zhang X."/>
        </authorList>
    </citation>
    <scope>NUCLEOTIDE SEQUENCE [LARGE SCALE GENOMIC DNA]</scope>
    <source>
        <strain evidence="1 2">ROY-1-1-2</strain>
    </source>
</reference>
<dbReference type="InterPro" id="IPR038225">
    <property type="entry name" value="TagF_sf"/>
</dbReference>
<evidence type="ECO:0000313" key="1">
    <source>
        <dbReference type="EMBL" id="NYZ23391.1"/>
    </source>
</evidence>
<dbReference type="NCBIfam" id="TIGR03373">
    <property type="entry name" value="VI_minor_4"/>
    <property type="match status" value="1"/>
</dbReference>
<name>A0ABX2TJ77_9PROT</name>
<keyword evidence="2" id="KW-1185">Reference proteome</keyword>
<evidence type="ECO:0000313" key="2">
    <source>
        <dbReference type="Proteomes" id="UP000584642"/>
    </source>
</evidence>
<dbReference type="InterPro" id="IPR017748">
    <property type="entry name" value="TagF"/>
</dbReference>
<dbReference type="Pfam" id="PF09867">
    <property type="entry name" value="TagF_N"/>
    <property type="match status" value="1"/>
</dbReference>
<dbReference type="PIRSF" id="PIRSF029287">
    <property type="entry name" value="UCP029287"/>
    <property type="match status" value="1"/>
</dbReference>
<comment type="caution">
    <text evidence="1">The sequence shown here is derived from an EMBL/GenBank/DDBJ whole genome shotgun (WGS) entry which is preliminary data.</text>
</comment>
<accession>A0ABX2TJ77</accession>